<evidence type="ECO:0000313" key="15">
    <source>
        <dbReference type="Ensembl" id="ENSCHIP00000014602.1"/>
    </source>
</evidence>
<protein>
    <recommendedName>
        <fullName evidence="14">TNFR-Cys domain-containing protein</fullName>
    </recommendedName>
</protein>
<dbReference type="SUPFAM" id="SSF57586">
    <property type="entry name" value="TNF receptor-like"/>
    <property type="match status" value="3"/>
</dbReference>
<evidence type="ECO:0000256" key="6">
    <source>
        <dbReference type="ARBA" id="ARBA00022989"/>
    </source>
</evidence>
<dbReference type="GO" id="GO:0006915">
    <property type="term" value="P:apoptotic process"/>
    <property type="evidence" value="ECO:0007669"/>
    <property type="project" value="UniProtKB-KW"/>
</dbReference>
<feature type="region of interest" description="Disordered" evidence="12">
    <location>
        <begin position="1"/>
        <end position="35"/>
    </location>
</feature>
<dbReference type="Pfam" id="PF00020">
    <property type="entry name" value="TNFR_c6"/>
    <property type="match status" value="2"/>
</dbReference>
<keyword evidence="6 13" id="KW-1133">Transmembrane helix</keyword>
<dbReference type="FunFam" id="2.10.50.10:FF:000016">
    <property type="entry name" value="Tumor necrosis factor receptor superfamily member 10B"/>
    <property type="match status" value="1"/>
</dbReference>
<keyword evidence="4" id="KW-0732">Signal</keyword>
<feature type="disulfide bond" evidence="11">
    <location>
        <begin position="84"/>
        <end position="102"/>
    </location>
</feature>
<keyword evidence="5" id="KW-0677">Repeat</keyword>
<dbReference type="GeneTree" id="ENSGT00940000162957"/>
<dbReference type="PANTHER" id="PTHR46330">
    <property type="entry name" value="TUMOR NECROSIS FACTOR RECEPTOR SUPERFAMILY MEMBER 10B"/>
    <property type="match status" value="1"/>
</dbReference>
<feature type="transmembrane region" description="Helical" evidence="13">
    <location>
        <begin position="174"/>
        <end position="194"/>
    </location>
</feature>
<feature type="domain" description="TNFR-Cys" evidence="14">
    <location>
        <begin position="61"/>
        <end position="102"/>
    </location>
</feature>
<evidence type="ECO:0000259" key="14">
    <source>
        <dbReference type="PROSITE" id="PS50050"/>
    </source>
</evidence>
<evidence type="ECO:0000256" key="5">
    <source>
        <dbReference type="ARBA" id="ARBA00022737"/>
    </source>
</evidence>
<feature type="disulfide bond" evidence="11">
    <location>
        <begin position="81"/>
        <end position="94"/>
    </location>
</feature>
<dbReference type="Proteomes" id="UP000291000">
    <property type="component" value="Unassembled WGS sequence"/>
</dbReference>
<gene>
    <name evidence="15" type="primary">LOC108635411</name>
</gene>
<dbReference type="AlphaFoldDB" id="A0A452ER09"/>
<dbReference type="PANTHER" id="PTHR46330:SF15">
    <property type="entry name" value="TUMOR NECROSIS FACTOR RECEPTOR SUPERFAMILY, MEMBER 10D, DECOY WITH TRUNCATED DEATH DOMAIN"/>
    <property type="match status" value="1"/>
</dbReference>
<comment type="caution">
    <text evidence="11">Lacks conserved residue(s) required for the propagation of feature annotation.</text>
</comment>
<evidence type="ECO:0000256" key="12">
    <source>
        <dbReference type="SAM" id="MobiDB-lite"/>
    </source>
</evidence>
<dbReference type="Ensembl" id="ENSCHIT00000022401.1">
    <property type="protein sequence ID" value="ENSCHIP00000014602.1"/>
    <property type="gene ID" value="ENSCHIG00000015572.1"/>
</dbReference>
<comment type="subcellular location">
    <subcellularLocation>
        <location evidence="1">Membrane</location>
        <topology evidence="1">Single-pass type I membrane protein</topology>
    </subcellularLocation>
</comment>
<dbReference type="InterPro" id="IPR034024">
    <property type="entry name" value="TNFRSF10_N"/>
</dbReference>
<evidence type="ECO:0000256" key="4">
    <source>
        <dbReference type="ARBA" id="ARBA00022729"/>
    </source>
</evidence>
<dbReference type="FunFam" id="2.10.50.10:FF:000004">
    <property type="entry name" value="Tumor necrosis factor receptor superfamily member 6"/>
    <property type="match status" value="1"/>
</dbReference>
<evidence type="ECO:0000256" key="2">
    <source>
        <dbReference type="ARBA" id="ARBA00022692"/>
    </source>
</evidence>
<proteinExistence type="predicted"/>
<evidence type="ECO:0000256" key="1">
    <source>
        <dbReference type="ARBA" id="ARBA00004479"/>
    </source>
</evidence>
<dbReference type="GO" id="GO:0007165">
    <property type="term" value="P:signal transduction"/>
    <property type="evidence" value="ECO:0007669"/>
    <property type="project" value="UniProtKB-ARBA"/>
</dbReference>
<reference evidence="16" key="1">
    <citation type="submission" date="2016-04" db="EMBL/GenBank/DDBJ databases">
        <title>Polished mammalian reference genomes with single-molecule sequencing and chromosome conformation capture applied to the Capra hircus genome.</title>
        <authorList>
            <person name="Bickhart D.M."/>
            <person name="Koren S."/>
            <person name="Rosen B."/>
            <person name="Hastie A."/>
            <person name="Liachko I."/>
            <person name="Sullivan S.T."/>
            <person name="Burton J."/>
            <person name="Sayre B.L."/>
            <person name="Huson H.J."/>
            <person name="Lee J."/>
            <person name="Lam E."/>
            <person name="Kelley C.M."/>
            <person name="Hutchison J.L."/>
            <person name="Zhou Y."/>
            <person name="Sun J."/>
            <person name="Crisa A."/>
            <person name="Schwartz J.C."/>
            <person name="Hammond J.A."/>
            <person name="Schroeder S.G."/>
            <person name="Liu G.E."/>
            <person name="Dunham M."/>
            <person name="Shendure J."/>
            <person name="Sonstegard T.S."/>
            <person name="Phillippy A.M."/>
            <person name="Van Tassell C.P."/>
            <person name="Smith T.P."/>
        </authorList>
    </citation>
    <scope>NUCLEOTIDE SEQUENCE [LARGE SCALE GENOMIC DNA]</scope>
</reference>
<feature type="disulfide bond" evidence="11">
    <location>
        <begin position="125"/>
        <end position="143"/>
    </location>
</feature>
<organism evidence="15 16">
    <name type="scientific">Capra hircus</name>
    <name type="common">Goat</name>
    <dbReference type="NCBI Taxonomy" id="9925"/>
    <lineage>
        <taxon>Eukaryota</taxon>
        <taxon>Metazoa</taxon>
        <taxon>Chordata</taxon>
        <taxon>Craniata</taxon>
        <taxon>Vertebrata</taxon>
        <taxon>Euteleostomi</taxon>
        <taxon>Mammalia</taxon>
        <taxon>Eutheria</taxon>
        <taxon>Laurasiatheria</taxon>
        <taxon>Artiodactyla</taxon>
        <taxon>Ruminantia</taxon>
        <taxon>Pecora</taxon>
        <taxon>Bovidae</taxon>
        <taxon>Caprinae</taxon>
        <taxon>Capra</taxon>
    </lineage>
</organism>
<dbReference type="InterPro" id="IPR001368">
    <property type="entry name" value="TNFR/NGFR_Cys_rich_reg"/>
</dbReference>
<name>A0A452ER09_CAPHI</name>
<dbReference type="SMART" id="SM00208">
    <property type="entry name" value="TNFR"/>
    <property type="match status" value="2"/>
</dbReference>
<keyword evidence="3" id="KW-0053">Apoptosis</keyword>
<keyword evidence="10" id="KW-0325">Glycoprotein</keyword>
<sequence length="223" mass="23852">MKNQKMKARLRRASPCGFHRRPKEASPATLPASGNPVGFTHQLFPSFPGFYMEEASGGCAPCTDGTDYTNHSNTLPSCLPCMTCKSGEAEKNRCTPTKDTECQCKPGTFRGEDAPEFCQKCSTRCPDGKVMVTHCNPWSNMKCVDQESGTLAHGEAPVPGELGTPSPSSGTSRLVIGIVSGITIVLVGCVVWCFFNGEVLEGKEEVLAPSSLSPILLFLLACL</sequence>
<feature type="domain" description="TNFR-Cys" evidence="14">
    <location>
        <begin position="103"/>
        <end position="143"/>
    </location>
</feature>
<evidence type="ECO:0000256" key="9">
    <source>
        <dbReference type="ARBA" id="ARBA00023170"/>
    </source>
</evidence>
<dbReference type="STRING" id="9925.ENSCHIP00000014602"/>
<keyword evidence="9" id="KW-0675">Receptor</keyword>
<evidence type="ECO:0000256" key="7">
    <source>
        <dbReference type="ARBA" id="ARBA00023136"/>
    </source>
</evidence>
<keyword evidence="7 13" id="KW-0472">Membrane</keyword>
<dbReference type="GO" id="GO:0004888">
    <property type="term" value="F:transmembrane signaling receptor activity"/>
    <property type="evidence" value="ECO:0007669"/>
    <property type="project" value="UniProtKB-ARBA"/>
</dbReference>
<accession>A0A452ER09</accession>
<reference evidence="15" key="3">
    <citation type="submission" date="2025-09" db="UniProtKB">
        <authorList>
            <consortium name="Ensembl"/>
        </authorList>
    </citation>
    <scope>IDENTIFICATION</scope>
</reference>
<evidence type="ECO:0000256" key="8">
    <source>
        <dbReference type="ARBA" id="ARBA00023157"/>
    </source>
</evidence>
<dbReference type="PRINTS" id="PR01956">
    <property type="entry name" value="TNFACTORR10"/>
</dbReference>
<reference evidence="15" key="2">
    <citation type="submission" date="2025-08" db="UniProtKB">
        <authorList>
            <consortium name="Ensembl"/>
        </authorList>
    </citation>
    <scope>IDENTIFICATION</scope>
</reference>
<dbReference type="CDD" id="cd10580">
    <property type="entry name" value="TNFRSF10"/>
    <property type="match status" value="1"/>
</dbReference>
<keyword evidence="8 11" id="KW-1015">Disulfide bond</keyword>
<evidence type="ECO:0000313" key="16">
    <source>
        <dbReference type="Proteomes" id="UP000291000"/>
    </source>
</evidence>
<dbReference type="InterPro" id="IPR020465">
    <property type="entry name" value="TNFR_10"/>
</dbReference>
<dbReference type="GO" id="GO:0045569">
    <property type="term" value="F:TRAIL binding"/>
    <property type="evidence" value="ECO:0007669"/>
    <property type="project" value="InterPro"/>
</dbReference>
<dbReference type="PROSITE" id="PS50050">
    <property type="entry name" value="TNFR_NGFR_2"/>
    <property type="match status" value="2"/>
</dbReference>
<feature type="repeat" description="TNFR-Cys" evidence="11">
    <location>
        <begin position="103"/>
        <end position="143"/>
    </location>
</feature>
<keyword evidence="16" id="KW-1185">Reference proteome</keyword>
<dbReference type="Gene3D" id="2.10.50.10">
    <property type="entry name" value="Tumor Necrosis Factor Receptor, subunit A, domain 2"/>
    <property type="match status" value="3"/>
</dbReference>
<keyword evidence="2 13" id="KW-0812">Transmembrane</keyword>
<feature type="repeat" description="TNFR-Cys" evidence="11">
    <location>
        <begin position="61"/>
        <end position="102"/>
    </location>
</feature>
<evidence type="ECO:0000256" key="13">
    <source>
        <dbReference type="SAM" id="Phobius"/>
    </source>
</evidence>
<evidence type="ECO:0000256" key="10">
    <source>
        <dbReference type="ARBA" id="ARBA00023180"/>
    </source>
</evidence>
<evidence type="ECO:0000256" key="3">
    <source>
        <dbReference type="ARBA" id="ARBA00022703"/>
    </source>
</evidence>
<evidence type="ECO:0000256" key="11">
    <source>
        <dbReference type="PROSITE-ProRule" id="PRU00206"/>
    </source>
</evidence>
<dbReference type="InterPro" id="IPR052491">
    <property type="entry name" value="TNFRSF10"/>
</dbReference>
<dbReference type="Bgee" id="ENSCHIG00000015572">
    <property type="expression patterns" value="Expressed in fallopian tube and 10 other cell types or tissues"/>
</dbReference>
<feature type="compositionally biased region" description="Basic residues" evidence="12">
    <location>
        <begin position="1"/>
        <end position="22"/>
    </location>
</feature>
<dbReference type="GO" id="GO:0016020">
    <property type="term" value="C:membrane"/>
    <property type="evidence" value="ECO:0007669"/>
    <property type="project" value="UniProtKB-SubCell"/>
</dbReference>